<dbReference type="Pfam" id="PF12028">
    <property type="entry name" value="DUF3515"/>
    <property type="match status" value="1"/>
</dbReference>
<reference evidence="1 2" key="1">
    <citation type="submission" date="2020-10" db="EMBL/GenBank/DDBJ databases">
        <title>Haloactinobacterium sp. RN3S43, a bacterium isolated from saline soil.</title>
        <authorList>
            <person name="Sun J.-Q."/>
        </authorList>
    </citation>
    <scope>NUCLEOTIDE SEQUENCE [LARGE SCALE GENOMIC DNA]</scope>
    <source>
        <strain evidence="1 2">RN3S43</strain>
    </source>
</reference>
<dbReference type="InterPro" id="IPR021903">
    <property type="entry name" value="DUF3515"/>
</dbReference>
<sequence length="157" mass="15979">MAMAAVGVLGGCQSAVEVDPGPTASAPVCAEVLRALPDELAGAERRSTTSQASAAWGEDPAITLRCGVQPPGPTTDRCITAEAANGTSVDWVVTELGDVEGGWQFTTYGRVPAIELTVPVFHAGNASDADPTTLLVDLGEAVDIIGAERSCLGLDDV</sequence>
<keyword evidence="2" id="KW-1185">Reference proteome</keyword>
<name>A0A7M1T0L1_9MICO</name>
<evidence type="ECO:0000313" key="1">
    <source>
        <dbReference type="EMBL" id="QOR72754.1"/>
    </source>
</evidence>
<dbReference type="EMBL" id="CP063169">
    <property type="protein sequence ID" value="QOR72754.1"/>
    <property type="molecule type" value="Genomic_DNA"/>
</dbReference>
<gene>
    <name evidence="1" type="ORF">IM660_12395</name>
</gene>
<dbReference type="Proteomes" id="UP000593758">
    <property type="component" value="Chromosome"/>
</dbReference>
<dbReference type="AlphaFoldDB" id="A0A7M1T0L1"/>
<proteinExistence type="predicted"/>
<evidence type="ECO:0000313" key="2">
    <source>
        <dbReference type="Proteomes" id="UP000593758"/>
    </source>
</evidence>
<organism evidence="1 2">
    <name type="scientific">Ruania alkalisoli</name>
    <dbReference type="NCBI Taxonomy" id="2779775"/>
    <lineage>
        <taxon>Bacteria</taxon>
        <taxon>Bacillati</taxon>
        <taxon>Actinomycetota</taxon>
        <taxon>Actinomycetes</taxon>
        <taxon>Micrococcales</taxon>
        <taxon>Ruaniaceae</taxon>
        <taxon>Ruania</taxon>
    </lineage>
</organism>
<protein>
    <submittedName>
        <fullName evidence="1">DUF3515 family protein</fullName>
    </submittedName>
</protein>
<dbReference type="KEGG" id="halt:IM660_12395"/>
<accession>A0A7M1T0L1</accession>